<evidence type="ECO:0000313" key="1">
    <source>
        <dbReference type="EMBL" id="QDR66091.1"/>
    </source>
</evidence>
<organism evidence="1">
    <name type="scientific">Mammaliicoccus sciuri</name>
    <name type="common">Staphylococcus sciuri</name>
    <dbReference type="NCBI Taxonomy" id="1296"/>
    <lineage>
        <taxon>Bacteria</taxon>
        <taxon>Bacillati</taxon>
        <taxon>Bacillota</taxon>
        <taxon>Bacilli</taxon>
        <taxon>Bacillales</taxon>
        <taxon>Staphylococcaceae</taxon>
        <taxon>Mammaliicoccus</taxon>
    </lineage>
</organism>
<protein>
    <submittedName>
        <fullName evidence="1">Uncharacterized protein</fullName>
    </submittedName>
</protein>
<dbReference type="AlphaFoldDB" id="A0A517CM56"/>
<dbReference type="EMBL" id="CP041918">
    <property type="protein sequence ID" value="QDR66091.1"/>
    <property type="molecule type" value="Genomic_DNA"/>
</dbReference>
<geneLocation type="plasmid" evidence="1">
    <name>pSSLNP162</name>
</geneLocation>
<sequence>MEDANDIAIKLIKIFRNMLCNSRDIIVYDVDFMIIGFYQETQFEGSKKFIENIVDITQTYPRNLVKTPFQSSIVNKYYEDDHLSYLKDVLERY</sequence>
<name>A0A517CM56_MAMSC</name>
<proteinExistence type="predicted"/>
<keyword evidence="1" id="KW-0614">Plasmid</keyword>
<reference evidence="1" key="1">
    <citation type="submission" date="2019-07" db="EMBL/GenBank/DDBJ databases">
        <title>Draft Genome Sequence of Megaplasmid-Bearing Staphylococcus scuiri strain B9-58B Isolated from Retail Pork.</title>
        <authorList>
            <person name="Neyaz L."/>
            <person name="Karki A.B."/>
            <person name="Fakhr M.K."/>
        </authorList>
    </citation>
    <scope>NUCLEOTIDE SEQUENCE</scope>
    <source>
        <strain evidence="1">B9-58B</strain>
        <plasmid evidence="1">pSSLNP162</plasmid>
    </source>
</reference>
<accession>A0A517CM56</accession>
<gene>
    <name evidence="1" type="ORF">FPV13_14415</name>
</gene>